<keyword evidence="2" id="KW-0812">Transmembrane</keyword>
<feature type="coiled-coil region" evidence="1">
    <location>
        <begin position="35"/>
        <end position="62"/>
    </location>
</feature>
<name>A0A1G5BET8_9BACL</name>
<keyword evidence="4" id="KW-1185">Reference proteome</keyword>
<proteinExistence type="predicted"/>
<gene>
    <name evidence="3" type="ORF">SAMN05720606_101345</name>
</gene>
<dbReference type="EMBL" id="FMVM01000001">
    <property type="protein sequence ID" value="SCX88722.1"/>
    <property type="molecule type" value="Genomic_DNA"/>
</dbReference>
<feature type="transmembrane region" description="Helical" evidence="2">
    <location>
        <begin position="12"/>
        <end position="33"/>
    </location>
</feature>
<protein>
    <submittedName>
        <fullName evidence="3">Uncharacterized protein</fullName>
    </submittedName>
</protein>
<evidence type="ECO:0000313" key="4">
    <source>
        <dbReference type="Proteomes" id="UP000198538"/>
    </source>
</evidence>
<organism evidence="3 4">
    <name type="scientific">Paenibacillus polysaccharolyticus</name>
    <dbReference type="NCBI Taxonomy" id="582692"/>
    <lineage>
        <taxon>Bacteria</taxon>
        <taxon>Bacillati</taxon>
        <taxon>Bacillota</taxon>
        <taxon>Bacilli</taxon>
        <taxon>Bacillales</taxon>
        <taxon>Paenibacillaceae</taxon>
        <taxon>Paenibacillus</taxon>
    </lineage>
</organism>
<accession>A0A1G5BET8</accession>
<evidence type="ECO:0000313" key="3">
    <source>
        <dbReference type="EMBL" id="SCX88722.1"/>
    </source>
</evidence>
<keyword evidence="1" id="KW-0175">Coiled coil</keyword>
<evidence type="ECO:0000256" key="2">
    <source>
        <dbReference type="SAM" id="Phobius"/>
    </source>
</evidence>
<dbReference type="AlphaFoldDB" id="A0A1G5BET8"/>
<dbReference type="Proteomes" id="UP000198538">
    <property type="component" value="Unassembled WGS sequence"/>
</dbReference>
<sequence length="70" mass="7925">MPLVVRGVPELIIFLMIMAANYLIIYLVVSSVLNNSGLKSKIDHLQNEVLDLKRTLNENKKNLSDDTNKN</sequence>
<keyword evidence="2" id="KW-0472">Membrane</keyword>
<keyword evidence="2" id="KW-1133">Transmembrane helix</keyword>
<reference evidence="4" key="1">
    <citation type="submission" date="2016-10" db="EMBL/GenBank/DDBJ databases">
        <authorList>
            <person name="Varghese N."/>
            <person name="Submissions S."/>
        </authorList>
    </citation>
    <scope>NUCLEOTIDE SEQUENCE [LARGE SCALE GENOMIC DNA]</scope>
    <source>
        <strain evidence="4">BL9</strain>
    </source>
</reference>
<evidence type="ECO:0000256" key="1">
    <source>
        <dbReference type="SAM" id="Coils"/>
    </source>
</evidence>